<dbReference type="SUPFAM" id="SSF53850">
    <property type="entry name" value="Periplasmic binding protein-like II"/>
    <property type="match status" value="1"/>
</dbReference>
<name>A0A3E2TGU3_9FIRM</name>
<dbReference type="PANTHER" id="PTHR30290">
    <property type="entry name" value="PERIPLASMIC BINDING COMPONENT OF ABC TRANSPORTER"/>
    <property type="match status" value="1"/>
</dbReference>
<feature type="signal peptide" evidence="5">
    <location>
        <begin position="1"/>
        <end position="23"/>
    </location>
</feature>
<dbReference type="Proteomes" id="UP000261011">
    <property type="component" value="Unassembled WGS sequence"/>
</dbReference>
<dbReference type="EMBL" id="QVEU01000005">
    <property type="protein sequence ID" value="RGB75481.1"/>
    <property type="molecule type" value="Genomic_DNA"/>
</dbReference>
<dbReference type="Gene3D" id="3.10.105.10">
    <property type="entry name" value="Dipeptide-binding Protein, Domain 3"/>
    <property type="match status" value="1"/>
</dbReference>
<proteinExistence type="inferred from homology"/>
<feature type="region of interest" description="Disordered" evidence="4">
    <location>
        <begin position="302"/>
        <end position="333"/>
    </location>
</feature>
<dbReference type="AlphaFoldDB" id="A0A3E2TGU3"/>
<dbReference type="PANTHER" id="PTHR30290:SF9">
    <property type="entry name" value="OLIGOPEPTIDE-BINDING PROTEIN APPA"/>
    <property type="match status" value="1"/>
</dbReference>
<dbReference type="Gene3D" id="3.40.190.10">
    <property type="entry name" value="Periplasmic binding protein-like II"/>
    <property type="match status" value="1"/>
</dbReference>
<sequence>MKMKRVFSSLMALGLATTLVACGGDTDSAKKSKDDSKTKDSATEDKKDDSQDADNADDKTADGKEGEQNAADQKELEDFDAQTSDDTIVLGIGEFSGDFLEGWQNNTSDVQVRRLLGIEGNNGYRTVVQDETGAWVNNKAVLEEDPKVTDNEDGSRTYTYKIKKGLKWSDGKEITADDYLYDSLIYSHPSFIPVTGSTRIGSNALKGYEDYHLGKSDTFEGLKKIDDYTFESTIDSSFLPYYEEVSLAALDPLPLHVVSENLILNEEGNKLVAKDGYEPSEEEKQKYKDSLQEQIDNLDKDFEENNEKPADDASEDEKSAYDEAKKEHDDQVKELEDRLNGDVDPTQQLLEQAMLNITNEYRLAPSVVCGPYVFDEYKNNMVKLSLNPNYAGNFKGEKATIPHIIAQYVNQNIAVDLVENGDIDVWEKETDGGKIDQIRSEADAGKIKYNTYERNGYGSINFLTDRGNTKYKEVRQAIAHLIDRNSFVQSYAGGYGVVTNGMYGTSQWMYQDRGADLEGKLTNYQLNIDKANELLDKTPYKFESDGKTAWDKAKAEEAFNSDADNFDYYRYDENGKKLVVNQYGSDESPITTLISNQLPNNAKQAGMEYNVTAGSFATLLQYYYTQEEDPEYTAFNMGQDFGTPFDPWYQYNSKGNDNKTHTNDPKADELTVKLRQTDPKDKEGYLDNWEDFELWYNDYLPEIPLYSNQYHTAYANRVQGFDVSTPTWGFSDQINALSLEK</sequence>
<dbReference type="PROSITE" id="PS51257">
    <property type="entry name" value="PROKAR_LIPOPROTEIN"/>
    <property type="match status" value="1"/>
</dbReference>
<feature type="region of interest" description="Disordered" evidence="4">
    <location>
        <begin position="23"/>
        <end position="80"/>
    </location>
</feature>
<dbReference type="CDD" id="cd00995">
    <property type="entry name" value="PBP2_NikA_DppA_OppA_like"/>
    <property type="match status" value="1"/>
</dbReference>
<keyword evidence="8" id="KW-1185">Reference proteome</keyword>
<protein>
    <submittedName>
        <fullName evidence="7">ABC transporter substrate-binding protein</fullName>
    </submittedName>
</protein>
<feature type="domain" description="Solute-binding protein family 5" evidence="6">
    <location>
        <begin position="151"/>
        <end position="657"/>
    </location>
</feature>
<dbReference type="GO" id="GO:1904680">
    <property type="term" value="F:peptide transmembrane transporter activity"/>
    <property type="evidence" value="ECO:0007669"/>
    <property type="project" value="TreeGrafter"/>
</dbReference>
<keyword evidence="2" id="KW-0813">Transport</keyword>
<evidence type="ECO:0000256" key="5">
    <source>
        <dbReference type="SAM" id="SignalP"/>
    </source>
</evidence>
<dbReference type="InterPro" id="IPR000914">
    <property type="entry name" value="SBP_5_dom"/>
</dbReference>
<evidence type="ECO:0000256" key="3">
    <source>
        <dbReference type="ARBA" id="ARBA00022729"/>
    </source>
</evidence>
<evidence type="ECO:0000313" key="7">
    <source>
        <dbReference type="EMBL" id="RGB75481.1"/>
    </source>
</evidence>
<dbReference type="InterPro" id="IPR039424">
    <property type="entry name" value="SBP_5"/>
</dbReference>
<evidence type="ECO:0000259" key="6">
    <source>
        <dbReference type="Pfam" id="PF00496"/>
    </source>
</evidence>
<gene>
    <name evidence="7" type="ORF">DXA39_06650</name>
</gene>
<dbReference type="OrthoDB" id="9772924at2"/>
<evidence type="ECO:0000313" key="8">
    <source>
        <dbReference type="Proteomes" id="UP000261011"/>
    </source>
</evidence>
<accession>A0A3E2TGU3</accession>
<evidence type="ECO:0000256" key="4">
    <source>
        <dbReference type="SAM" id="MobiDB-lite"/>
    </source>
</evidence>
<evidence type="ECO:0000256" key="2">
    <source>
        <dbReference type="ARBA" id="ARBA00022448"/>
    </source>
</evidence>
<comment type="caution">
    <text evidence="7">The sequence shown here is derived from an EMBL/GenBank/DDBJ whole genome shotgun (WGS) entry which is preliminary data.</text>
</comment>
<dbReference type="GO" id="GO:0015833">
    <property type="term" value="P:peptide transport"/>
    <property type="evidence" value="ECO:0007669"/>
    <property type="project" value="TreeGrafter"/>
</dbReference>
<evidence type="ECO:0000256" key="1">
    <source>
        <dbReference type="ARBA" id="ARBA00005695"/>
    </source>
</evidence>
<organism evidence="7 8">
    <name type="scientific">Anaerococcus nagyae</name>
    <dbReference type="NCBI Taxonomy" id="1755241"/>
    <lineage>
        <taxon>Bacteria</taxon>
        <taxon>Bacillati</taxon>
        <taxon>Bacillota</taxon>
        <taxon>Tissierellia</taxon>
        <taxon>Tissierellales</taxon>
        <taxon>Peptoniphilaceae</taxon>
        <taxon>Anaerococcus</taxon>
    </lineage>
</organism>
<keyword evidence="3 5" id="KW-0732">Signal</keyword>
<feature type="chain" id="PRO_5038378742" evidence="5">
    <location>
        <begin position="24"/>
        <end position="741"/>
    </location>
</feature>
<feature type="compositionally biased region" description="Basic and acidic residues" evidence="4">
    <location>
        <begin position="27"/>
        <end position="76"/>
    </location>
</feature>
<dbReference type="RefSeq" id="WP_117521931.1">
    <property type="nucleotide sequence ID" value="NZ_JAGGLS010000006.1"/>
</dbReference>
<comment type="similarity">
    <text evidence="1">Belongs to the bacterial solute-binding protein 5 family.</text>
</comment>
<reference evidence="7 8" key="1">
    <citation type="submission" date="2018-08" db="EMBL/GenBank/DDBJ databases">
        <title>A genome reference for cultivated species of the human gut microbiota.</title>
        <authorList>
            <person name="Zou Y."/>
            <person name="Xue W."/>
            <person name="Luo G."/>
        </authorList>
    </citation>
    <scope>NUCLEOTIDE SEQUENCE [LARGE SCALE GENOMIC DNA]</scope>
    <source>
        <strain evidence="7 8">OF01-3</strain>
    </source>
</reference>
<dbReference type="Pfam" id="PF00496">
    <property type="entry name" value="SBP_bac_5"/>
    <property type="match status" value="1"/>
</dbReference>